<dbReference type="Proteomes" id="UP000504632">
    <property type="component" value="Chromosome 3"/>
</dbReference>
<evidence type="ECO:0000313" key="11">
    <source>
        <dbReference type="RefSeq" id="XP_030622981.1"/>
    </source>
</evidence>
<evidence type="ECO:0000256" key="7">
    <source>
        <dbReference type="ARBA" id="ARBA00023284"/>
    </source>
</evidence>
<dbReference type="PANTHER" id="PTHR10681:SF171">
    <property type="entry name" value="PEROXIREDOXIN 4"/>
    <property type="match status" value="1"/>
</dbReference>
<keyword evidence="10" id="KW-1185">Reference proteome</keyword>
<keyword evidence="3" id="KW-0575">Peroxidase</keyword>
<reference evidence="11" key="1">
    <citation type="submission" date="2025-08" db="UniProtKB">
        <authorList>
            <consortium name="RefSeq"/>
        </authorList>
    </citation>
    <scope>IDENTIFICATION</scope>
</reference>
<evidence type="ECO:0000256" key="6">
    <source>
        <dbReference type="ARBA" id="ARBA00023157"/>
    </source>
</evidence>
<keyword evidence="5" id="KW-0560">Oxidoreductase</keyword>
<dbReference type="Pfam" id="PF10417">
    <property type="entry name" value="1-cysPrx_C"/>
    <property type="match status" value="1"/>
</dbReference>
<evidence type="ECO:0000256" key="3">
    <source>
        <dbReference type="ARBA" id="ARBA00022559"/>
    </source>
</evidence>
<dbReference type="CDD" id="cd03015">
    <property type="entry name" value="PRX_Typ2cys"/>
    <property type="match status" value="1"/>
</dbReference>
<dbReference type="GO" id="GO:0005829">
    <property type="term" value="C:cytosol"/>
    <property type="evidence" value="ECO:0007669"/>
    <property type="project" value="TreeGrafter"/>
</dbReference>
<dbReference type="GO" id="GO:0033554">
    <property type="term" value="P:cellular response to stress"/>
    <property type="evidence" value="ECO:0007669"/>
    <property type="project" value="TreeGrafter"/>
</dbReference>
<evidence type="ECO:0000256" key="1">
    <source>
        <dbReference type="ARBA" id="ARBA00009796"/>
    </source>
</evidence>
<dbReference type="InParanoid" id="A0A6J2UV34"/>
<dbReference type="SUPFAM" id="SSF52833">
    <property type="entry name" value="Thioredoxin-like"/>
    <property type="match status" value="1"/>
</dbReference>
<dbReference type="GO" id="GO:0042744">
    <property type="term" value="P:hydrogen peroxide catabolic process"/>
    <property type="evidence" value="ECO:0007669"/>
    <property type="project" value="TreeGrafter"/>
</dbReference>
<dbReference type="AlphaFoldDB" id="A0A6J2UV34"/>
<evidence type="ECO:0000256" key="4">
    <source>
        <dbReference type="ARBA" id="ARBA00022862"/>
    </source>
</evidence>
<dbReference type="Gene3D" id="3.40.30.10">
    <property type="entry name" value="Glutaredoxin"/>
    <property type="match status" value="1"/>
</dbReference>
<feature type="domain" description="Thioredoxin" evidence="9">
    <location>
        <begin position="55"/>
        <end position="213"/>
    </location>
</feature>
<dbReference type="GO" id="GO:0005783">
    <property type="term" value="C:endoplasmic reticulum"/>
    <property type="evidence" value="ECO:0007669"/>
    <property type="project" value="TreeGrafter"/>
</dbReference>
<comment type="similarity">
    <text evidence="1">Belongs to the peroxiredoxin family. AhpC/Prx1 subfamily.</text>
</comment>
<dbReference type="InterPro" id="IPR013766">
    <property type="entry name" value="Thioredoxin_domain"/>
</dbReference>
<keyword evidence="7" id="KW-0676">Redox-active center</keyword>
<accession>A0A6J2UV34</accession>
<evidence type="ECO:0000259" key="9">
    <source>
        <dbReference type="PROSITE" id="PS51352"/>
    </source>
</evidence>
<dbReference type="InterPro" id="IPR019479">
    <property type="entry name" value="Peroxiredoxin_C"/>
</dbReference>
<comment type="catalytic activity">
    <reaction evidence="8">
        <text>a hydroperoxide + [thioredoxin]-dithiol = an alcohol + [thioredoxin]-disulfide + H2O</text>
        <dbReference type="Rhea" id="RHEA:62620"/>
        <dbReference type="Rhea" id="RHEA-COMP:10698"/>
        <dbReference type="Rhea" id="RHEA-COMP:10700"/>
        <dbReference type="ChEBI" id="CHEBI:15377"/>
        <dbReference type="ChEBI" id="CHEBI:29950"/>
        <dbReference type="ChEBI" id="CHEBI:30879"/>
        <dbReference type="ChEBI" id="CHEBI:35924"/>
        <dbReference type="ChEBI" id="CHEBI:50058"/>
        <dbReference type="EC" id="1.11.1.24"/>
    </reaction>
</comment>
<name>A0A6J2UV34_CHACN</name>
<dbReference type="GO" id="GO:0006979">
    <property type="term" value="P:response to oxidative stress"/>
    <property type="evidence" value="ECO:0007669"/>
    <property type="project" value="TreeGrafter"/>
</dbReference>
<gene>
    <name evidence="11" type="primary">LOC115806428</name>
</gene>
<dbReference type="GeneID" id="115806428"/>
<evidence type="ECO:0000256" key="5">
    <source>
        <dbReference type="ARBA" id="ARBA00023002"/>
    </source>
</evidence>
<dbReference type="GO" id="GO:0045454">
    <property type="term" value="P:cell redox homeostasis"/>
    <property type="evidence" value="ECO:0007669"/>
    <property type="project" value="TreeGrafter"/>
</dbReference>
<dbReference type="InterPro" id="IPR000866">
    <property type="entry name" value="AhpC/TSA"/>
</dbReference>
<proteinExistence type="inferred from homology"/>
<protein>
    <recommendedName>
        <fullName evidence="2">thioredoxin-dependent peroxiredoxin</fullName>
        <ecNumber evidence="2">1.11.1.24</ecNumber>
    </recommendedName>
</protein>
<dbReference type="GO" id="GO:0008379">
    <property type="term" value="F:thioredoxin peroxidase activity"/>
    <property type="evidence" value="ECO:0007669"/>
    <property type="project" value="TreeGrafter"/>
</dbReference>
<dbReference type="Pfam" id="PF00578">
    <property type="entry name" value="AhpC-TSA"/>
    <property type="match status" value="1"/>
</dbReference>
<keyword evidence="4" id="KW-0049">Antioxidant</keyword>
<dbReference type="RefSeq" id="XP_030622981.1">
    <property type="nucleotide sequence ID" value="XM_030767121.1"/>
</dbReference>
<dbReference type="PROSITE" id="PS51352">
    <property type="entry name" value="THIOREDOXIN_2"/>
    <property type="match status" value="1"/>
</dbReference>
<evidence type="ECO:0000256" key="2">
    <source>
        <dbReference type="ARBA" id="ARBA00013017"/>
    </source>
</evidence>
<organism evidence="10 11">
    <name type="scientific">Chanos chanos</name>
    <name type="common">Milkfish</name>
    <name type="synonym">Mugil chanos</name>
    <dbReference type="NCBI Taxonomy" id="29144"/>
    <lineage>
        <taxon>Eukaryota</taxon>
        <taxon>Metazoa</taxon>
        <taxon>Chordata</taxon>
        <taxon>Craniata</taxon>
        <taxon>Vertebrata</taxon>
        <taxon>Euteleostomi</taxon>
        <taxon>Actinopterygii</taxon>
        <taxon>Neopterygii</taxon>
        <taxon>Teleostei</taxon>
        <taxon>Ostariophysi</taxon>
        <taxon>Gonorynchiformes</taxon>
        <taxon>Chanidae</taxon>
        <taxon>Chanos</taxon>
    </lineage>
</organism>
<dbReference type="FunFam" id="3.40.30.10:FF:000003">
    <property type="entry name" value="Peroxiredoxin 1"/>
    <property type="match status" value="1"/>
</dbReference>
<dbReference type="OrthoDB" id="185659at2759"/>
<dbReference type="InterPro" id="IPR036249">
    <property type="entry name" value="Thioredoxin-like_sf"/>
</dbReference>
<dbReference type="InterPro" id="IPR050217">
    <property type="entry name" value="Peroxiredoxin"/>
</dbReference>
<sequence length="237" mass="25981">MNSHLLKQLFCSQPHSGADLTGKCEEPESVSSEARRKECSDGPVRRLAPTHSSIARISKPAPNWGSTAVINGQVTTLRLSDFRGKYLVLLFYPSDFTFVCPTEIIAFSDRIEEFHSINAEVVACSVDSHFTHLAWINTPRKLGGLGPVRIALLSDPTHQISKNYGVLLDDQGLSLRGLFITDEQGVLRQVTVNDLPVGRSVDETLRLVQALQQADKHGEVCPADWKPGSDTVSESST</sequence>
<evidence type="ECO:0000313" key="10">
    <source>
        <dbReference type="Proteomes" id="UP000504632"/>
    </source>
</evidence>
<evidence type="ECO:0000256" key="8">
    <source>
        <dbReference type="ARBA" id="ARBA00049091"/>
    </source>
</evidence>
<keyword evidence="6" id="KW-1015">Disulfide bond</keyword>
<dbReference type="PANTHER" id="PTHR10681">
    <property type="entry name" value="THIOREDOXIN PEROXIDASE"/>
    <property type="match status" value="1"/>
</dbReference>
<dbReference type="EC" id="1.11.1.24" evidence="2"/>